<dbReference type="AlphaFoldDB" id="D4ZII0"/>
<reference evidence="10" key="1">
    <citation type="journal article" date="2010" name="Mol. Biosyst.">
        <title>Complete genome sequence and comparative analysis of Shewanella violacea, a psychrophilic and piezophilic bacterium from deep sea floor sediments.</title>
        <authorList>
            <person name="Aono E."/>
            <person name="Baba T."/>
            <person name="Ara T."/>
            <person name="Nishi T."/>
            <person name="Nakamichi T."/>
            <person name="Inamoto E."/>
            <person name="Toyonaga H."/>
            <person name="Hasegawa M."/>
            <person name="Takai Y."/>
            <person name="Okumura Y."/>
            <person name="Baba M."/>
            <person name="Tomita M."/>
            <person name="Kato C."/>
            <person name="Oshima T."/>
            <person name="Nakasone K."/>
            <person name="Mori H."/>
        </authorList>
    </citation>
    <scope>NUCLEOTIDE SEQUENCE [LARGE SCALE GENOMIC DNA]</scope>
    <source>
        <strain evidence="10">JCM 10179 / CIP 106290 / LMG 19151 / DSS12</strain>
    </source>
</reference>
<dbReference type="PANTHER" id="PTHR30250">
    <property type="entry name" value="PST FAMILY PREDICTED COLANIC ACID TRANSPORTER"/>
    <property type="match status" value="1"/>
</dbReference>
<keyword evidence="4 7" id="KW-1133">Transmembrane helix</keyword>
<evidence type="ECO:0000256" key="6">
    <source>
        <dbReference type="SAM" id="MobiDB-lite"/>
    </source>
</evidence>
<accession>D4ZII0</accession>
<dbReference type="KEGG" id="svo:SVI_1508"/>
<keyword evidence="3 7" id="KW-0812">Transmembrane</keyword>
<evidence type="ECO:0000256" key="4">
    <source>
        <dbReference type="ARBA" id="ARBA00022989"/>
    </source>
</evidence>
<feature type="transmembrane region" description="Helical" evidence="7">
    <location>
        <begin position="120"/>
        <end position="141"/>
    </location>
</feature>
<comment type="subcellular location">
    <subcellularLocation>
        <location evidence="1">Cell membrane</location>
        <topology evidence="1">Multi-pass membrane protein</topology>
    </subcellularLocation>
</comment>
<organism evidence="9 10">
    <name type="scientific">Shewanella violacea (strain JCM 10179 / CIP 106290 / LMG 19151 / DSS12)</name>
    <dbReference type="NCBI Taxonomy" id="637905"/>
    <lineage>
        <taxon>Bacteria</taxon>
        <taxon>Pseudomonadati</taxon>
        <taxon>Pseudomonadota</taxon>
        <taxon>Gammaproteobacteria</taxon>
        <taxon>Alteromonadales</taxon>
        <taxon>Shewanellaceae</taxon>
        <taxon>Shewanella</taxon>
    </lineage>
</organism>
<dbReference type="EMBL" id="AP011177">
    <property type="protein sequence ID" value="BAJ01479.1"/>
    <property type="molecule type" value="Genomic_DNA"/>
</dbReference>
<keyword evidence="10" id="KW-1185">Reference proteome</keyword>
<feature type="transmembrane region" description="Helical" evidence="7">
    <location>
        <begin position="310"/>
        <end position="340"/>
    </location>
</feature>
<feature type="compositionally biased region" description="Basic and acidic residues" evidence="6">
    <location>
        <begin position="510"/>
        <end position="530"/>
    </location>
</feature>
<feature type="transmembrane region" description="Helical" evidence="7">
    <location>
        <begin position="378"/>
        <end position="399"/>
    </location>
</feature>
<evidence type="ECO:0000256" key="5">
    <source>
        <dbReference type="ARBA" id="ARBA00023136"/>
    </source>
</evidence>
<feature type="transmembrane region" description="Helical" evidence="7">
    <location>
        <begin position="444"/>
        <end position="463"/>
    </location>
</feature>
<dbReference type="STRING" id="637905.SVI_1508"/>
<dbReference type="OrthoDB" id="9770347at2"/>
<evidence type="ECO:0000313" key="10">
    <source>
        <dbReference type="Proteomes" id="UP000002350"/>
    </source>
</evidence>
<evidence type="ECO:0000259" key="8">
    <source>
        <dbReference type="PROSITE" id="PS50042"/>
    </source>
</evidence>
<feature type="transmembrane region" description="Helical" evidence="7">
    <location>
        <begin position="161"/>
        <end position="194"/>
    </location>
</feature>
<name>D4ZII0_SHEVD</name>
<dbReference type="HOGENOM" id="CLU_026911_7_0_6"/>
<feature type="transmembrane region" description="Helical" evidence="7">
    <location>
        <begin position="92"/>
        <end position="114"/>
    </location>
</feature>
<keyword evidence="2" id="KW-1003">Cell membrane</keyword>
<feature type="domain" description="Cyclic nucleotide-binding" evidence="8">
    <location>
        <begin position="23"/>
        <end position="86"/>
    </location>
</feature>
<dbReference type="eggNOG" id="COG2244">
    <property type="taxonomic scope" value="Bacteria"/>
</dbReference>
<keyword evidence="5 7" id="KW-0472">Membrane</keyword>
<evidence type="ECO:0000256" key="7">
    <source>
        <dbReference type="SAM" id="Phobius"/>
    </source>
</evidence>
<feature type="transmembrane region" description="Helical" evidence="7">
    <location>
        <begin position="405"/>
        <end position="423"/>
    </location>
</feature>
<evidence type="ECO:0000256" key="3">
    <source>
        <dbReference type="ARBA" id="ARBA00022692"/>
    </source>
</evidence>
<feature type="region of interest" description="Disordered" evidence="6">
    <location>
        <begin position="503"/>
        <end position="530"/>
    </location>
</feature>
<dbReference type="RefSeq" id="WP_013050787.1">
    <property type="nucleotide sequence ID" value="NC_014012.1"/>
</dbReference>
<evidence type="ECO:0000256" key="2">
    <source>
        <dbReference type="ARBA" id="ARBA00022475"/>
    </source>
</evidence>
<dbReference type="InterPro" id="IPR000595">
    <property type="entry name" value="cNMP-bd_dom"/>
</dbReference>
<protein>
    <recommendedName>
        <fullName evidence="8">Cyclic nucleotide-binding domain-containing protein</fullName>
    </recommendedName>
</protein>
<dbReference type="Pfam" id="PF13440">
    <property type="entry name" value="Polysacc_synt_3"/>
    <property type="match status" value="2"/>
</dbReference>
<dbReference type="Proteomes" id="UP000002350">
    <property type="component" value="Chromosome"/>
</dbReference>
<dbReference type="GO" id="GO:0005886">
    <property type="term" value="C:plasma membrane"/>
    <property type="evidence" value="ECO:0007669"/>
    <property type="project" value="UniProtKB-SubCell"/>
</dbReference>
<dbReference type="PANTHER" id="PTHR30250:SF11">
    <property type="entry name" value="O-ANTIGEN TRANSPORTER-RELATED"/>
    <property type="match status" value="1"/>
</dbReference>
<proteinExistence type="predicted"/>
<evidence type="ECO:0000256" key="1">
    <source>
        <dbReference type="ARBA" id="ARBA00004651"/>
    </source>
</evidence>
<evidence type="ECO:0000313" key="9">
    <source>
        <dbReference type="EMBL" id="BAJ01479.1"/>
    </source>
</evidence>
<gene>
    <name evidence="9" type="ordered locus">SVI_1508</name>
</gene>
<dbReference type="InterPro" id="IPR050833">
    <property type="entry name" value="Poly_Biosynth_Transport"/>
</dbReference>
<feature type="transmembrane region" description="Helical" evidence="7">
    <location>
        <begin position="469"/>
        <end position="488"/>
    </location>
</feature>
<dbReference type="PROSITE" id="PS50042">
    <property type="entry name" value="CNMP_BINDING_3"/>
    <property type="match status" value="1"/>
</dbReference>
<sequence>MPTLDHAHQESRNGFSKSLFSFGSAQVLGRVIRFASSIILARLLTPEVFGEVAIILTCFELISAPIRRVTSVSLLKMDNKTFHTALPIANKINWFTAIIAFVAMSLLSWPLALFLQDQTLILPMILMATSYLLTPFGMLHATSNLRNKLPVVSRALLWQTIANGVLTASLALLGLGIWAIIIPKVIVILIWVGIHRYHTPLVYGSDSQRPPAEHFYFPNSAINTHSGIETLKVSHQVACLPIIEDETGQDDIKNLAISIRLIANLRVSEEIKKITHKLTERREPTNEIFNFGTHISLHDLSIALRNNLDYLLVGFFLGLEALGVYFFAVTASLGLCSAIVQGYSSDIKPDVYTNKDGDRYISTKSEIKSRYWYSLSQLLKITVPIIVLQVVFASAYLPFVYGEHWIHAGAFPIFIIFSLCALIKPYSEAASQLLTNLDMQGVDLKFNLGFALLLVLTIGFFSQWGLKEVALGVFLIQLITTLTVTYYAQSFFLKSNIHTNKNCSSSNNKETLDTNKNTAKEFEPELPHDA</sequence>